<gene>
    <name evidence="1" type="ORF">NCTC11388_04785</name>
</gene>
<reference evidence="1 2" key="1">
    <citation type="submission" date="2018-06" db="EMBL/GenBank/DDBJ databases">
        <authorList>
            <consortium name="Pathogen Informatics"/>
            <person name="Doyle S."/>
        </authorList>
    </citation>
    <scope>NUCLEOTIDE SEQUENCE [LARGE SCALE GENOMIC DNA]</scope>
    <source>
        <strain evidence="1 2">NCTC11388</strain>
    </source>
</reference>
<dbReference type="Proteomes" id="UP000254893">
    <property type="component" value="Unassembled WGS sequence"/>
</dbReference>
<dbReference type="AlphaFoldDB" id="A0A380CVR5"/>
<protein>
    <submittedName>
        <fullName evidence="1">Transposase and inactivated derivatives</fullName>
    </submittedName>
</protein>
<accession>A0A380CVR5</accession>
<dbReference type="RefSeq" id="WP_115172126.1">
    <property type="nucleotide sequence ID" value="NZ_UGYW01000002.1"/>
</dbReference>
<proteinExistence type="predicted"/>
<name>A0A380CVR5_SPHSI</name>
<evidence type="ECO:0000313" key="1">
    <source>
        <dbReference type="EMBL" id="SUJ30538.1"/>
    </source>
</evidence>
<evidence type="ECO:0000313" key="2">
    <source>
        <dbReference type="Proteomes" id="UP000254893"/>
    </source>
</evidence>
<sequence length="145" mass="17355">MAGQRKDKMELRTLILLKKKGLSNRKVAQIMNINRKTVDSYIKRFKVLELDHAELLAMDDANLHDLFTQDDQTEKMRYEHLSSQFSKIQQELKRPGATLQTLWQNYLLEYPDGYRYTQFTTHYRKWRGKIKASGNWIIKRVKNFS</sequence>
<organism evidence="1 2">
    <name type="scientific">Sphingobacterium spiritivorum</name>
    <name type="common">Flavobacterium spiritivorum</name>
    <dbReference type="NCBI Taxonomy" id="258"/>
    <lineage>
        <taxon>Bacteria</taxon>
        <taxon>Pseudomonadati</taxon>
        <taxon>Bacteroidota</taxon>
        <taxon>Sphingobacteriia</taxon>
        <taxon>Sphingobacteriales</taxon>
        <taxon>Sphingobacteriaceae</taxon>
        <taxon>Sphingobacterium</taxon>
    </lineage>
</organism>
<dbReference type="EMBL" id="UGYW01000002">
    <property type="protein sequence ID" value="SUJ30538.1"/>
    <property type="molecule type" value="Genomic_DNA"/>
</dbReference>